<dbReference type="GO" id="GO:0005524">
    <property type="term" value="F:ATP binding"/>
    <property type="evidence" value="ECO:0007669"/>
    <property type="project" value="UniProtKB-KW"/>
</dbReference>
<reference evidence="10 11" key="2">
    <citation type="submission" date="2019-01" db="EMBL/GenBank/DDBJ databases">
        <authorList>
            <person name="Li Y."/>
        </authorList>
    </citation>
    <scope>NUCLEOTIDE SEQUENCE [LARGE SCALE GENOMIC DNA]</scope>
    <source>
        <strain evidence="10 11">SK2B-1</strain>
    </source>
</reference>
<keyword evidence="7" id="KW-0067">ATP-binding</keyword>
<dbReference type="EMBL" id="SAUZ01000017">
    <property type="protein sequence ID" value="RWR19052.1"/>
    <property type="molecule type" value="Genomic_DNA"/>
</dbReference>
<keyword evidence="6 10" id="KW-0418">Kinase</keyword>
<dbReference type="GO" id="GO:0004673">
    <property type="term" value="F:protein histidine kinase activity"/>
    <property type="evidence" value="ECO:0007669"/>
    <property type="project" value="UniProtKB-EC"/>
</dbReference>
<keyword evidence="4" id="KW-0808">Transferase</keyword>
<gene>
    <name evidence="10" type="ORF">D2T30_14995</name>
</gene>
<evidence type="ECO:0000256" key="7">
    <source>
        <dbReference type="ARBA" id="ARBA00022840"/>
    </source>
</evidence>
<evidence type="ECO:0000313" key="11">
    <source>
        <dbReference type="Proteomes" id="UP000284476"/>
    </source>
</evidence>
<dbReference type="InterPro" id="IPR013656">
    <property type="entry name" value="PAS_4"/>
</dbReference>
<keyword evidence="5" id="KW-0547">Nucleotide-binding</keyword>
<dbReference type="Pfam" id="PF08448">
    <property type="entry name" value="PAS_4"/>
    <property type="match status" value="1"/>
</dbReference>
<evidence type="ECO:0000256" key="2">
    <source>
        <dbReference type="ARBA" id="ARBA00012438"/>
    </source>
</evidence>
<dbReference type="Pfam" id="PF07536">
    <property type="entry name" value="HWE_HK"/>
    <property type="match status" value="1"/>
</dbReference>
<feature type="domain" description="Signal transduction histidine kinase HWE region" evidence="9">
    <location>
        <begin position="190"/>
        <end position="271"/>
    </location>
</feature>
<dbReference type="EC" id="2.7.13.3" evidence="2"/>
<evidence type="ECO:0000256" key="6">
    <source>
        <dbReference type="ARBA" id="ARBA00022777"/>
    </source>
</evidence>
<evidence type="ECO:0000256" key="4">
    <source>
        <dbReference type="ARBA" id="ARBA00022679"/>
    </source>
</evidence>
<dbReference type="AlphaFoldDB" id="A0A443JEV7"/>
<dbReference type="Gene3D" id="3.30.450.20">
    <property type="entry name" value="PAS domain"/>
    <property type="match status" value="1"/>
</dbReference>
<evidence type="ECO:0000259" key="9">
    <source>
        <dbReference type="SMART" id="SM00911"/>
    </source>
</evidence>
<comment type="caution">
    <text evidence="10">The sequence shown here is derived from an EMBL/GenBank/DDBJ whole genome shotgun (WGS) entry which is preliminary data.</text>
</comment>
<dbReference type="SUPFAM" id="SSF55785">
    <property type="entry name" value="PYP-like sensor domain (PAS domain)"/>
    <property type="match status" value="1"/>
</dbReference>
<dbReference type="SMART" id="SM00911">
    <property type="entry name" value="HWE_HK"/>
    <property type="match status" value="1"/>
</dbReference>
<evidence type="ECO:0000256" key="5">
    <source>
        <dbReference type="ARBA" id="ARBA00022741"/>
    </source>
</evidence>
<organism evidence="10 11">
    <name type="scientific">Paenirhodobacter populi</name>
    <dbReference type="NCBI Taxonomy" id="2306993"/>
    <lineage>
        <taxon>Bacteria</taxon>
        <taxon>Pseudomonadati</taxon>
        <taxon>Pseudomonadota</taxon>
        <taxon>Alphaproteobacteria</taxon>
        <taxon>Rhodobacterales</taxon>
        <taxon>Rhodobacter group</taxon>
        <taxon>Paenirhodobacter</taxon>
    </lineage>
</organism>
<keyword evidence="3" id="KW-0597">Phosphoprotein</keyword>
<dbReference type="InterPro" id="IPR011102">
    <property type="entry name" value="Sig_transdc_His_kinase_HWE"/>
</dbReference>
<evidence type="ECO:0000256" key="3">
    <source>
        <dbReference type="ARBA" id="ARBA00022553"/>
    </source>
</evidence>
<evidence type="ECO:0000256" key="1">
    <source>
        <dbReference type="ARBA" id="ARBA00000085"/>
    </source>
</evidence>
<comment type="catalytic activity">
    <reaction evidence="1">
        <text>ATP + protein L-histidine = ADP + protein N-phospho-L-histidine.</text>
        <dbReference type="EC" id="2.7.13.3"/>
    </reaction>
</comment>
<evidence type="ECO:0000313" key="10">
    <source>
        <dbReference type="EMBL" id="RWR19052.1"/>
    </source>
</evidence>
<dbReference type="PANTHER" id="PTHR41523">
    <property type="entry name" value="TWO-COMPONENT SYSTEM SENSOR PROTEIN"/>
    <property type="match status" value="1"/>
</dbReference>
<proteinExistence type="predicted"/>
<feature type="region of interest" description="Disordered" evidence="8">
    <location>
        <begin position="380"/>
        <end position="405"/>
    </location>
</feature>
<name>A0A443JEV7_9RHOB</name>
<dbReference type="Proteomes" id="UP000284476">
    <property type="component" value="Unassembled WGS sequence"/>
</dbReference>
<dbReference type="PANTHER" id="PTHR41523:SF7">
    <property type="entry name" value="HISTIDINE KINASE"/>
    <property type="match status" value="1"/>
</dbReference>
<reference evidence="10 11" key="1">
    <citation type="submission" date="2019-01" db="EMBL/GenBank/DDBJ databases">
        <title>Sinorhodobacter populi sp. nov. isolated from the symptomatic bark tissue of Populus euramericana canker.</title>
        <authorList>
            <person name="Xu G."/>
        </authorList>
    </citation>
    <scope>NUCLEOTIDE SEQUENCE [LARGE SCALE GENOMIC DNA]</scope>
    <source>
        <strain evidence="10 11">SK2B-1</strain>
    </source>
</reference>
<evidence type="ECO:0000256" key="8">
    <source>
        <dbReference type="SAM" id="MobiDB-lite"/>
    </source>
</evidence>
<accession>A0A443JEV7</accession>
<sequence>MKQLTLTASHLQSGHDVPSGRRSILKYPLFLSGGGRSADAIMARDWSETPLGPMDDWPQSLRIALGMMLASHFPKAIVWGEALTTFHNDAFLPIIGEKPDAIGRGFDEVWSEIWPDLEPMIQRAYAGEATFIENFPLTIRRHDYPEEAYFTFCYSPIRDETGKVAGMMDTVIETTQTVLSQRQLGVVNGELAHRMRNMLTMVTVISNMSLRHARTLEEGRAALSQRLAALGRAQSLLLAEKGSAMDVADLVEHAFAPHACLRDRLILSGGECPLPSKQGLSLSLALNELITNSIKYGALSGAGAVRIDWTQTGPDDPFRFIWTETGVENAHEPERRGFGTRVLMEFVPANFLGEARREFGGDRFVYELIAPLAVVRSAPAPGARGDGMTADPQAGNETARPAFPS</sequence>
<dbReference type="InterPro" id="IPR035965">
    <property type="entry name" value="PAS-like_dom_sf"/>
</dbReference>
<protein>
    <recommendedName>
        <fullName evidence="2">histidine kinase</fullName>
        <ecNumber evidence="2">2.7.13.3</ecNumber>
    </recommendedName>
</protein>